<dbReference type="Proteomes" id="UP001152797">
    <property type="component" value="Unassembled WGS sequence"/>
</dbReference>
<feature type="domain" description="EF-hand" evidence="17">
    <location>
        <begin position="486"/>
        <end position="521"/>
    </location>
</feature>
<feature type="domain" description="Protein kinase" evidence="16">
    <location>
        <begin position="182"/>
        <end position="443"/>
    </location>
</feature>
<keyword evidence="5" id="KW-0479">Metal-binding</keyword>
<dbReference type="SMART" id="SM00220">
    <property type="entry name" value="S_TKc"/>
    <property type="match status" value="1"/>
</dbReference>
<comment type="cofactor">
    <cofactor evidence="1">
        <name>Mg(2+)</name>
        <dbReference type="ChEBI" id="CHEBI:18420"/>
    </cofactor>
</comment>
<evidence type="ECO:0000256" key="6">
    <source>
        <dbReference type="ARBA" id="ARBA00022737"/>
    </source>
</evidence>
<keyword evidence="10 14" id="KW-0067">ATP-binding</keyword>
<sequence>MPGPPEIAKDIHLTPSAVPNGAMDGTLLPNDGAVTAGSLRPAPVEKQRSRRRADMDGWTLQERLSTLLSWDEGARTLALKLYSRFEGNCEKLPPLLELLEERWGFPQRLWPLLWAQLRRENKGPLKRIGGVQAPEFVSQGQWLAAFSRWLQSLRARLGQQKVSRKMMVRRRLSSDVGAEEQYFHGPMLGEGAYGEVYAMFHRSLGVKRAVKVIHKSRLSVSPVVAEDEVRVLKALDHPHVIRIYEAFERRDTLHIVMDWAEGGTLAAVLSTQRTQGRMVSEAWACTAAQQMCAALEYIHFKGVVHCDLKPENAMLLRAVDPMRNEAPHLVLVDFGLAEIVEARQNGGPLMIRGTAVYLSPEGFEGHLTEKSDLWALGVVIFEMLLGRRPFQAENMAVLWLKVAQHEAPLDELSPLAAEVVQGLLNKDPIVRLTAQECRSLAWFAEPQLQLQPPDLSARQAKIEALGSANCFHQIAMFAVATGLSMKDMQGVFQVFQAIDTDKSGNLDFEEFRLALQQLNITEDPQRLMSILDMDQNGRISYTEFLAAVLSTGLESVPESLIQEAFDVFDVDGDGQISLSELRVMLSGEGPLVEVLPNGQTVDEVMDEIAGGKQSISFPDFVEYISKVSVKRRKSRDRTFNGQGTAGQQVIASMVEELEASEDEVSDPSPEENKFPAMEASVASLLHAAASKDEEDALWRAFGPQSKERWAQNRPNSGGPSLILPHEAFHGTVPAVHDFLLKVFSGTLDQDDPVVQDRRKALDCLLRFPEQSITVEKSDLLAAHVSTLSQHFMAGMVLVRLLADAEDTTKGGTLHKKLQQAIEAMKIDAMPTPRREDLESAAPSPAPASDWAPSRSVSPKLRLEVRSPSPVRRLRSRPPQAKRPWGARAPVGDESREVRLAELRKKTRPKGLKSRSRQRHLIPATASEVNRIDSAGKYPWHVEEDLFVPELVMGPAKRAAYDPPPVGGFQRPEVPKLPRLGPGLGSYKGKPRRAGPVLKLRSPRLV</sequence>
<feature type="domain" description="EF-hand" evidence="17">
    <location>
        <begin position="522"/>
        <end position="554"/>
    </location>
</feature>
<dbReference type="EC" id="2.7.11.1" evidence="2"/>
<dbReference type="InterPro" id="IPR002048">
    <property type="entry name" value="EF_hand_dom"/>
</dbReference>
<dbReference type="OrthoDB" id="266718at2759"/>
<comment type="caution">
    <text evidence="18">The sequence shown here is derived from an EMBL/GenBank/DDBJ whole genome shotgun (WGS) entry which is preliminary data.</text>
</comment>
<dbReference type="EMBL" id="CAMXCT030000332">
    <property type="protein sequence ID" value="CAL4764580.1"/>
    <property type="molecule type" value="Genomic_DNA"/>
</dbReference>
<dbReference type="GO" id="GO:0005509">
    <property type="term" value="F:calcium ion binding"/>
    <property type="evidence" value="ECO:0007669"/>
    <property type="project" value="InterPro"/>
</dbReference>
<keyword evidence="6" id="KW-0677">Repeat</keyword>
<gene>
    <name evidence="18" type="ORF">C1SCF055_LOCUS5421</name>
</gene>
<feature type="region of interest" description="Disordered" evidence="15">
    <location>
        <begin position="1"/>
        <end position="53"/>
    </location>
</feature>
<dbReference type="SUPFAM" id="SSF47473">
    <property type="entry name" value="EF-hand"/>
    <property type="match status" value="1"/>
</dbReference>
<dbReference type="Gene3D" id="3.30.200.20">
    <property type="entry name" value="Phosphorylase Kinase, domain 1"/>
    <property type="match status" value="1"/>
</dbReference>
<keyword evidence="9" id="KW-0106">Calcium</keyword>
<keyword evidence="3" id="KW-0723">Serine/threonine-protein kinase</keyword>
<keyword evidence="4" id="KW-0808">Transferase</keyword>
<dbReference type="EMBL" id="CAMXCT020000332">
    <property type="protein sequence ID" value="CAL1130643.1"/>
    <property type="molecule type" value="Genomic_DNA"/>
</dbReference>
<evidence type="ECO:0000256" key="1">
    <source>
        <dbReference type="ARBA" id="ARBA00001946"/>
    </source>
</evidence>
<dbReference type="PROSITE" id="PS50011">
    <property type="entry name" value="PROTEIN_KINASE_DOM"/>
    <property type="match status" value="1"/>
</dbReference>
<evidence type="ECO:0000256" key="5">
    <source>
        <dbReference type="ARBA" id="ARBA00022723"/>
    </source>
</evidence>
<evidence type="ECO:0000313" key="18">
    <source>
        <dbReference type="EMBL" id="CAI3977268.1"/>
    </source>
</evidence>
<organism evidence="18">
    <name type="scientific">Cladocopium goreaui</name>
    <dbReference type="NCBI Taxonomy" id="2562237"/>
    <lineage>
        <taxon>Eukaryota</taxon>
        <taxon>Sar</taxon>
        <taxon>Alveolata</taxon>
        <taxon>Dinophyceae</taxon>
        <taxon>Suessiales</taxon>
        <taxon>Symbiodiniaceae</taxon>
        <taxon>Cladocopium</taxon>
    </lineage>
</organism>
<evidence type="ECO:0000256" key="3">
    <source>
        <dbReference type="ARBA" id="ARBA00022527"/>
    </source>
</evidence>
<dbReference type="FunFam" id="3.30.200.20:FF:000315">
    <property type="entry name" value="Calcium-dependent protein kinase 3"/>
    <property type="match status" value="1"/>
</dbReference>
<evidence type="ECO:0000256" key="12">
    <source>
        <dbReference type="ARBA" id="ARBA00047899"/>
    </source>
</evidence>
<dbReference type="InterPro" id="IPR011009">
    <property type="entry name" value="Kinase-like_dom_sf"/>
</dbReference>
<comment type="similarity">
    <text evidence="11">Belongs to the protein kinase superfamily. Ser/Thr protein kinase family. CDPK subfamily.</text>
</comment>
<reference evidence="19 20" key="2">
    <citation type="submission" date="2024-05" db="EMBL/GenBank/DDBJ databases">
        <authorList>
            <person name="Chen Y."/>
            <person name="Shah S."/>
            <person name="Dougan E. K."/>
            <person name="Thang M."/>
            <person name="Chan C."/>
        </authorList>
    </citation>
    <scope>NUCLEOTIDE SEQUENCE [LARGE SCALE GENOMIC DNA]</scope>
</reference>
<dbReference type="SMART" id="SM00054">
    <property type="entry name" value="EFh"/>
    <property type="match status" value="3"/>
</dbReference>
<dbReference type="SUPFAM" id="SSF56112">
    <property type="entry name" value="Protein kinase-like (PK-like)"/>
    <property type="match status" value="1"/>
</dbReference>
<dbReference type="PANTHER" id="PTHR24349">
    <property type="entry name" value="SERINE/THREONINE-PROTEIN KINASE"/>
    <property type="match status" value="1"/>
</dbReference>
<evidence type="ECO:0000256" key="13">
    <source>
        <dbReference type="ARBA" id="ARBA00048679"/>
    </source>
</evidence>
<dbReference type="Gene3D" id="1.10.238.10">
    <property type="entry name" value="EF-hand"/>
    <property type="match status" value="2"/>
</dbReference>
<evidence type="ECO:0000256" key="9">
    <source>
        <dbReference type="ARBA" id="ARBA00022837"/>
    </source>
</evidence>
<dbReference type="EMBL" id="CAMXCT010000332">
    <property type="protein sequence ID" value="CAI3977268.1"/>
    <property type="molecule type" value="Genomic_DNA"/>
</dbReference>
<dbReference type="InterPro" id="IPR050205">
    <property type="entry name" value="CDPK_Ser/Thr_kinases"/>
</dbReference>
<dbReference type="InterPro" id="IPR017441">
    <property type="entry name" value="Protein_kinase_ATP_BS"/>
</dbReference>
<dbReference type="Pfam" id="PF13499">
    <property type="entry name" value="EF-hand_7"/>
    <property type="match status" value="2"/>
</dbReference>
<accession>A0A9P1FID3</accession>
<evidence type="ECO:0000256" key="7">
    <source>
        <dbReference type="ARBA" id="ARBA00022741"/>
    </source>
</evidence>
<keyword evidence="20" id="KW-1185">Reference proteome</keyword>
<evidence type="ECO:0000256" key="11">
    <source>
        <dbReference type="ARBA" id="ARBA00024334"/>
    </source>
</evidence>
<dbReference type="InterPro" id="IPR000719">
    <property type="entry name" value="Prot_kinase_dom"/>
</dbReference>
<comment type="catalytic activity">
    <reaction evidence="13">
        <text>L-seryl-[protein] + ATP = O-phospho-L-seryl-[protein] + ADP + H(+)</text>
        <dbReference type="Rhea" id="RHEA:17989"/>
        <dbReference type="Rhea" id="RHEA-COMP:9863"/>
        <dbReference type="Rhea" id="RHEA-COMP:11604"/>
        <dbReference type="ChEBI" id="CHEBI:15378"/>
        <dbReference type="ChEBI" id="CHEBI:29999"/>
        <dbReference type="ChEBI" id="CHEBI:30616"/>
        <dbReference type="ChEBI" id="CHEBI:83421"/>
        <dbReference type="ChEBI" id="CHEBI:456216"/>
        <dbReference type="EC" id="2.7.11.1"/>
    </reaction>
</comment>
<proteinExistence type="inferred from homology"/>
<reference evidence="18" key="1">
    <citation type="submission" date="2022-10" db="EMBL/GenBank/DDBJ databases">
        <authorList>
            <person name="Chen Y."/>
            <person name="Dougan E. K."/>
            <person name="Chan C."/>
            <person name="Rhodes N."/>
            <person name="Thang M."/>
        </authorList>
    </citation>
    <scope>NUCLEOTIDE SEQUENCE</scope>
</reference>
<evidence type="ECO:0000256" key="14">
    <source>
        <dbReference type="PROSITE-ProRule" id="PRU10141"/>
    </source>
</evidence>
<dbReference type="GO" id="GO:0005524">
    <property type="term" value="F:ATP binding"/>
    <property type="evidence" value="ECO:0007669"/>
    <property type="project" value="UniProtKB-UniRule"/>
</dbReference>
<evidence type="ECO:0000313" key="20">
    <source>
        <dbReference type="Proteomes" id="UP001152797"/>
    </source>
</evidence>
<evidence type="ECO:0000259" key="16">
    <source>
        <dbReference type="PROSITE" id="PS50011"/>
    </source>
</evidence>
<comment type="catalytic activity">
    <reaction evidence="12">
        <text>L-threonyl-[protein] + ATP = O-phospho-L-threonyl-[protein] + ADP + H(+)</text>
        <dbReference type="Rhea" id="RHEA:46608"/>
        <dbReference type="Rhea" id="RHEA-COMP:11060"/>
        <dbReference type="Rhea" id="RHEA-COMP:11605"/>
        <dbReference type="ChEBI" id="CHEBI:15378"/>
        <dbReference type="ChEBI" id="CHEBI:30013"/>
        <dbReference type="ChEBI" id="CHEBI:30616"/>
        <dbReference type="ChEBI" id="CHEBI:61977"/>
        <dbReference type="ChEBI" id="CHEBI:456216"/>
        <dbReference type="EC" id="2.7.11.1"/>
    </reaction>
</comment>
<dbReference type="PROSITE" id="PS00107">
    <property type="entry name" value="PROTEIN_KINASE_ATP"/>
    <property type="match status" value="1"/>
</dbReference>
<keyword evidence="7 14" id="KW-0547">Nucleotide-binding</keyword>
<dbReference type="GO" id="GO:0004674">
    <property type="term" value="F:protein serine/threonine kinase activity"/>
    <property type="evidence" value="ECO:0007669"/>
    <property type="project" value="UniProtKB-KW"/>
</dbReference>
<name>A0A9P1FID3_9DINO</name>
<feature type="compositionally biased region" description="Low complexity" evidence="15">
    <location>
        <begin position="839"/>
        <end position="855"/>
    </location>
</feature>
<evidence type="ECO:0000256" key="8">
    <source>
        <dbReference type="ARBA" id="ARBA00022777"/>
    </source>
</evidence>
<dbReference type="AlphaFoldDB" id="A0A9P1FID3"/>
<feature type="binding site" evidence="14">
    <location>
        <position position="211"/>
    </location>
    <ligand>
        <name>ATP</name>
        <dbReference type="ChEBI" id="CHEBI:30616"/>
    </ligand>
</feature>
<dbReference type="PROSITE" id="PS50222">
    <property type="entry name" value="EF_HAND_2"/>
    <property type="match status" value="3"/>
</dbReference>
<dbReference type="Gene3D" id="1.10.510.10">
    <property type="entry name" value="Transferase(Phosphotransferase) domain 1"/>
    <property type="match status" value="1"/>
</dbReference>
<feature type="domain" description="EF-hand" evidence="17">
    <location>
        <begin position="556"/>
        <end position="591"/>
    </location>
</feature>
<protein>
    <recommendedName>
        <fullName evidence="2">non-specific serine/threonine protein kinase</fullName>
        <ecNumber evidence="2">2.7.11.1</ecNumber>
    </recommendedName>
</protein>
<evidence type="ECO:0000256" key="2">
    <source>
        <dbReference type="ARBA" id="ARBA00012513"/>
    </source>
</evidence>
<dbReference type="InterPro" id="IPR011992">
    <property type="entry name" value="EF-hand-dom_pair"/>
</dbReference>
<feature type="compositionally biased region" description="Basic and acidic residues" evidence="15">
    <location>
        <begin position="43"/>
        <end position="53"/>
    </location>
</feature>
<keyword evidence="8 19" id="KW-0418">Kinase</keyword>
<evidence type="ECO:0000313" key="19">
    <source>
        <dbReference type="EMBL" id="CAL4764580.1"/>
    </source>
</evidence>
<evidence type="ECO:0000256" key="10">
    <source>
        <dbReference type="ARBA" id="ARBA00022840"/>
    </source>
</evidence>
<feature type="region of interest" description="Disordered" evidence="15">
    <location>
        <begin position="832"/>
        <end position="891"/>
    </location>
</feature>
<dbReference type="Pfam" id="PF00069">
    <property type="entry name" value="Pkinase"/>
    <property type="match status" value="1"/>
</dbReference>
<evidence type="ECO:0000256" key="4">
    <source>
        <dbReference type="ARBA" id="ARBA00022679"/>
    </source>
</evidence>
<feature type="region of interest" description="Disordered" evidence="15">
    <location>
        <begin position="962"/>
        <end position="1005"/>
    </location>
</feature>
<dbReference type="PROSITE" id="PS00018">
    <property type="entry name" value="EF_HAND_1"/>
    <property type="match status" value="3"/>
</dbReference>
<evidence type="ECO:0000256" key="15">
    <source>
        <dbReference type="SAM" id="MobiDB-lite"/>
    </source>
</evidence>
<dbReference type="InterPro" id="IPR018247">
    <property type="entry name" value="EF_Hand_1_Ca_BS"/>
</dbReference>
<evidence type="ECO:0000259" key="17">
    <source>
        <dbReference type="PROSITE" id="PS50222"/>
    </source>
</evidence>